<keyword evidence="10" id="KW-1185">Reference proteome</keyword>
<accession>A0ABW5DS83</accession>
<evidence type="ECO:0000256" key="8">
    <source>
        <dbReference type="SAM" id="Phobius"/>
    </source>
</evidence>
<evidence type="ECO:0000256" key="1">
    <source>
        <dbReference type="ARBA" id="ARBA00004651"/>
    </source>
</evidence>
<evidence type="ECO:0000256" key="5">
    <source>
        <dbReference type="ARBA" id="ARBA00022692"/>
    </source>
</evidence>
<name>A0ABW5DS83_9PROT</name>
<comment type="caution">
    <text evidence="9">The sequence shown here is derived from an EMBL/GenBank/DDBJ whole genome shotgun (WGS) entry which is preliminary data.</text>
</comment>
<dbReference type="Proteomes" id="UP001597295">
    <property type="component" value="Unassembled WGS sequence"/>
</dbReference>
<feature type="transmembrane region" description="Helical" evidence="8">
    <location>
        <begin position="49"/>
        <end position="68"/>
    </location>
</feature>
<dbReference type="Pfam" id="PF03591">
    <property type="entry name" value="AzlC"/>
    <property type="match status" value="1"/>
</dbReference>
<comment type="similarity">
    <text evidence="2">Belongs to the AzlC family.</text>
</comment>
<comment type="subcellular location">
    <subcellularLocation>
        <location evidence="1">Cell membrane</location>
        <topology evidence="1">Multi-pass membrane protein</topology>
    </subcellularLocation>
</comment>
<evidence type="ECO:0000313" key="10">
    <source>
        <dbReference type="Proteomes" id="UP001597295"/>
    </source>
</evidence>
<dbReference type="InterPro" id="IPR011606">
    <property type="entry name" value="Brnchd-chn_aa_trnsp_permease"/>
</dbReference>
<keyword evidence="5 8" id="KW-0812">Transmembrane</keyword>
<keyword evidence="3" id="KW-0813">Transport</keyword>
<evidence type="ECO:0000256" key="6">
    <source>
        <dbReference type="ARBA" id="ARBA00022989"/>
    </source>
</evidence>
<dbReference type="PANTHER" id="PTHR34979">
    <property type="entry name" value="INNER MEMBRANE PROTEIN YGAZ"/>
    <property type="match status" value="1"/>
</dbReference>
<dbReference type="EMBL" id="JBHUIP010000012">
    <property type="protein sequence ID" value="MFD2263952.1"/>
    <property type="molecule type" value="Genomic_DNA"/>
</dbReference>
<evidence type="ECO:0000256" key="4">
    <source>
        <dbReference type="ARBA" id="ARBA00022475"/>
    </source>
</evidence>
<keyword evidence="6 8" id="KW-1133">Transmembrane helix</keyword>
<organism evidence="9 10">
    <name type="scientific">Lacibacterium aquatile</name>
    <dbReference type="NCBI Taxonomy" id="1168082"/>
    <lineage>
        <taxon>Bacteria</taxon>
        <taxon>Pseudomonadati</taxon>
        <taxon>Pseudomonadota</taxon>
        <taxon>Alphaproteobacteria</taxon>
        <taxon>Rhodospirillales</taxon>
        <taxon>Rhodospirillaceae</taxon>
    </lineage>
</organism>
<evidence type="ECO:0000256" key="3">
    <source>
        <dbReference type="ARBA" id="ARBA00022448"/>
    </source>
</evidence>
<feature type="transmembrane region" description="Helical" evidence="8">
    <location>
        <begin position="212"/>
        <end position="229"/>
    </location>
</feature>
<proteinExistence type="inferred from homology"/>
<sequence length="248" mass="26523">MSETVEFTLKGGWRGAKTALQMVLAYIPWGGTIGVLAQANGLSFAEAMLMSALMFAGSAQVLALSIWVHPLPFLALTISTFSVNLRFALMGPVLAPWFDKISGWRLWGSLFVLADQNWALSVAELRKGGRDAGFMLGSGIILWTTWVVVTGLGYQLGAVLKPEAGHPAFFAALAVFCAMLVTMWRGLGDLLPWVTSGIVAIIVSKLLPGTSWHIVIGAISGCAIAILRDNRKPPPAKIKAEETPDATD</sequence>
<dbReference type="PANTHER" id="PTHR34979:SF1">
    <property type="entry name" value="INNER MEMBRANE PROTEIN YGAZ"/>
    <property type="match status" value="1"/>
</dbReference>
<evidence type="ECO:0000256" key="7">
    <source>
        <dbReference type="ARBA" id="ARBA00023136"/>
    </source>
</evidence>
<evidence type="ECO:0000256" key="2">
    <source>
        <dbReference type="ARBA" id="ARBA00010735"/>
    </source>
</evidence>
<keyword evidence="7 8" id="KW-0472">Membrane</keyword>
<feature type="transmembrane region" description="Helical" evidence="8">
    <location>
        <begin position="134"/>
        <end position="154"/>
    </location>
</feature>
<protein>
    <submittedName>
        <fullName evidence="9">AzlC family ABC transporter permease</fullName>
    </submittedName>
</protein>
<feature type="transmembrane region" description="Helical" evidence="8">
    <location>
        <begin position="20"/>
        <end position="37"/>
    </location>
</feature>
<keyword evidence="4" id="KW-1003">Cell membrane</keyword>
<gene>
    <name evidence="9" type="ORF">ACFSM5_13705</name>
</gene>
<reference evidence="10" key="1">
    <citation type="journal article" date="2019" name="Int. J. Syst. Evol. Microbiol.">
        <title>The Global Catalogue of Microorganisms (GCM) 10K type strain sequencing project: providing services to taxonomists for standard genome sequencing and annotation.</title>
        <authorList>
            <consortium name="The Broad Institute Genomics Platform"/>
            <consortium name="The Broad Institute Genome Sequencing Center for Infectious Disease"/>
            <person name="Wu L."/>
            <person name="Ma J."/>
        </authorList>
    </citation>
    <scope>NUCLEOTIDE SEQUENCE [LARGE SCALE GENOMIC DNA]</scope>
    <source>
        <strain evidence="10">CGMCC 1.19062</strain>
    </source>
</reference>
<dbReference type="RefSeq" id="WP_379876994.1">
    <property type="nucleotide sequence ID" value="NZ_JBHUIP010000012.1"/>
</dbReference>
<evidence type="ECO:0000313" key="9">
    <source>
        <dbReference type="EMBL" id="MFD2263952.1"/>
    </source>
</evidence>
<feature type="transmembrane region" description="Helical" evidence="8">
    <location>
        <begin position="166"/>
        <end position="183"/>
    </location>
</feature>